<dbReference type="Gene3D" id="1.10.1040.10">
    <property type="entry name" value="N-(1-d-carboxylethyl)-l-norvaline Dehydrogenase, domain 2"/>
    <property type="match status" value="1"/>
</dbReference>
<evidence type="ECO:0000259" key="6">
    <source>
        <dbReference type="Pfam" id="PF14833"/>
    </source>
</evidence>
<keyword evidence="8" id="KW-1185">Reference proteome</keyword>
<evidence type="ECO:0000256" key="2">
    <source>
        <dbReference type="ARBA" id="ARBA00023002"/>
    </source>
</evidence>
<reference evidence="7 8" key="1">
    <citation type="submission" date="2018-11" db="EMBL/GenBank/DDBJ databases">
        <title>Sequencing the genomes of 1000 actinobacteria strains.</title>
        <authorList>
            <person name="Klenk H.-P."/>
        </authorList>
    </citation>
    <scope>NUCLEOTIDE SEQUENCE [LARGE SCALE GENOMIC DNA]</scope>
    <source>
        <strain evidence="7 8">DSM 11294</strain>
    </source>
</reference>
<dbReference type="PROSITE" id="PS00895">
    <property type="entry name" value="3_HYDROXYISOBUT_DH"/>
    <property type="match status" value="1"/>
</dbReference>
<dbReference type="RefSeq" id="WP_123302994.1">
    <property type="nucleotide sequence ID" value="NZ_RKHK01000001.1"/>
</dbReference>
<dbReference type="Pfam" id="PF03446">
    <property type="entry name" value="NAD_binding_2"/>
    <property type="match status" value="1"/>
</dbReference>
<dbReference type="InterPro" id="IPR029154">
    <property type="entry name" value="HIBADH-like_NADP-bd"/>
</dbReference>
<dbReference type="OrthoDB" id="3185659at2"/>
<protein>
    <submittedName>
        <fullName evidence="7">2-hydroxy-3-oxopropionate reductase</fullName>
    </submittedName>
</protein>
<evidence type="ECO:0000256" key="4">
    <source>
        <dbReference type="PIRSR" id="PIRSR000103-1"/>
    </source>
</evidence>
<dbReference type="InterPro" id="IPR015815">
    <property type="entry name" value="HIBADH-related"/>
</dbReference>
<dbReference type="InterPro" id="IPR008927">
    <property type="entry name" value="6-PGluconate_DH-like_C_sf"/>
</dbReference>
<dbReference type="PANTHER" id="PTHR43060:SF15">
    <property type="entry name" value="3-HYDROXYISOBUTYRATE DEHYDROGENASE-LIKE 1, MITOCHONDRIAL-RELATED"/>
    <property type="match status" value="1"/>
</dbReference>
<dbReference type="SUPFAM" id="SSF51735">
    <property type="entry name" value="NAD(P)-binding Rossmann-fold domains"/>
    <property type="match status" value="1"/>
</dbReference>
<dbReference type="PANTHER" id="PTHR43060">
    <property type="entry name" value="3-HYDROXYISOBUTYRATE DEHYDROGENASE-LIKE 1, MITOCHONDRIAL-RELATED"/>
    <property type="match status" value="1"/>
</dbReference>
<accession>A0A3N2BB00</accession>
<dbReference type="InterPro" id="IPR006115">
    <property type="entry name" value="6PGDH_NADP-bd"/>
</dbReference>
<evidence type="ECO:0000313" key="8">
    <source>
        <dbReference type="Proteomes" id="UP000280668"/>
    </source>
</evidence>
<feature type="domain" description="6-phosphogluconate dehydrogenase NADP-binding" evidence="5">
    <location>
        <begin position="2"/>
        <end position="160"/>
    </location>
</feature>
<evidence type="ECO:0000256" key="3">
    <source>
        <dbReference type="ARBA" id="ARBA00023027"/>
    </source>
</evidence>
<dbReference type="Pfam" id="PF14833">
    <property type="entry name" value="NAD_binding_11"/>
    <property type="match status" value="1"/>
</dbReference>
<dbReference type="AlphaFoldDB" id="A0A3N2BB00"/>
<evidence type="ECO:0000259" key="5">
    <source>
        <dbReference type="Pfam" id="PF03446"/>
    </source>
</evidence>
<keyword evidence="3" id="KW-0520">NAD</keyword>
<dbReference type="Proteomes" id="UP000280668">
    <property type="component" value="Unassembled WGS sequence"/>
</dbReference>
<dbReference type="EMBL" id="RKHK01000001">
    <property type="protein sequence ID" value="ROR72437.1"/>
    <property type="molecule type" value="Genomic_DNA"/>
</dbReference>
<dbReference type="InterPro" id="IPR036291">
    <property type="entry name" value="NAD(P)-bd_dom_sf"/>
</dbReference>
<gene>
    <name evidence="7" type="ORF">EDD31_0788</name>
</gene>
<dbReference type="GO" id="GO:0016054">
    <property type="term" value="P:organic acid catabolic process"/>
    <property type="evidence" value="ECO:0007669"/>
    <property type="project" value="UniProtKB-ARBA"/>
</dbReference>
<sequence>MRIGFIGLGVMGTPMALNLIRAGHTLVVHRVKERSQILIDEGATAAASPQEVAEGAEVVILMLPDTPDVEQVLRGESGVLAGLQPGSLVIDMSSISPVATAELAAEVAERGGGYVDAPVSGGEVGARDGALTVFVGGSEEAVSRAMPLLEVMGKTITHMGEAGAGQATKVVNQVIVGLTIEAVAEGLALAEASGIDAARVREALSGGFASSRILDLHGQRMVERHFEPGFRMRLHRKDLGLALAAAEHHGVTLPGTEAVTGQMDTALAHDLAEQDHSALFRLIGGEFT</sequence>
<dbReference type="GO" id="GO:0050661">
    <property type="term" value="F:NADP binding"/>
    <property type="evidence" value="ECO:0007669"/>
    <property type="project" value="InterPro"/>
</dbReference>
<dbReference type="GO" id="GO:0051287">
    <property type="term" value="F:NAD binding"/>
    <property type="evidence" value="ECO:0007669"/>
    <property type="project" value="InterPro"/>
</dbReference>
<dbReference type="InterPro" id="IPR002204">
    <property type="entry name" value="3-OH-isobutyrate_DH-rel_CS"/>
</dbReference>
<dbReference type="InterPro" id="IPR013328">
    <property type="entry name" value="6PGD_dom2"/>
</dbReference>
<feature type="active site" evidence="4">
    <location>
        <position position="169"/>
    </location>
</feature>
<evidence type="ECO:0000256" key="1">
    <source>
        <dbReference type="ARBA" id="ARBA00009080"/>
    </source>
</evidence>
<feature type="domain" description="3-hydroxyisobutyrate dehydrogenase-like NAD-binding" evidence="6">
    <location>
        <begin position="163"/>
        <end position="283"/>
    </location>
</feature>
<evidence type="ECO:0000313" key="7">
    <source>
        <dbReference type="EMBL" id="ROR72437.1"/>
    </source>
</evidence>
<dbReference type="Gene3D" id="3.40.50.720">
    <property type="entry name" value="NAD(P)-binding Rossmann-like Domain"/>
    <property type="match status" value="1"/>
</dbReference>
<name>A0A3N2BB00_9MICO</name>
<proteinExistence type="inferred from homology"/>
<dbReference type="PIRSF" id="PIRSF000103">
    <property type="entry name" value="HIBADH"/>
    <property type="match status" value="1"/>
</dbReference>
<organism evidence="7 8">
    <name type="scientific">Bogoriella caseilytica</name>
    <dbReference type="NCBI Taxonomy" id="56055"/>
    <lineage>
        <taxon>Bacteria</taxon>
        <taxon>Bacillati</taxon>
        <taxon>Actinomycetota</taxon>
        <taxon>Actinomycetes</taxon>
        <taxon>Micrococcales</taxon>
        <taxon>Bogoriellaceae</taxon>
        <taxon>Bogoriella</taxon>
    </lineage>
</organism>
<keyword evidence="2" id="KW-0560">Oxidoreductase</keyword>
<comment type="caution">
    <text evidence="7">The sequence shown here is derived from an EMBL/GenBank/DDBJ whole genome shotgun (WGS) entry which is preliminary data.</text>
</comment>
<dbReference type="SUPFAM" id="SSF48179">
    <property type="entry name" value="6-phosphogluconate dehydrogenase C-terminal domain-like"/>
    <property type="match status" value="1"/>
</dbReference>
<comment type="similarity">
    <text evidence="1">Belongs to the HIBADH-related family.</text>
</comment>
<dbReference type="GO" id="GO:0016491">
    <property type="term" value="F:oxidoreductase activity"/>
    <property type="evidence" value="ECO:0007669"/>
    <property type="project" value="UniProtKB-KW"/>
</dbReference>